<dbReference type="InterPro" id="IPR012556">
    <property type="entry name" value="Entericidin"/>
</dbReference>
<keyword evidence="6" id="KW-0449">Lipoprotein</keyword>
<dbReference type="AlphaFoldDB" id="A0A2C9D8L8"/>
<evidence type="ECO:0000313" key="7">
    <source>
        <dbReference type="EMBL" id="SON56583.1"/>
    </source>
</evidence>
<dbReference type="GO" id="GO:0016020">
    <property type="term" value="C:membrane"/>
    <property type="evidence" value="ECO:0007669"/>
    <property type="project" value="InterPro"/>
</dbReference>
<evidence type="ECO:0000256" key="1">
    <source>
        <dbReference type="ARBA" id="ARBA00010296"/>
    </source>
</evidence>
<keyword evidence="4" id="KW-0472">Membrane</keyword>
<protein>
    <submittedName>
        <fullName evidence="7">Putative small secreted protein</fullName>
    </submittedName>
</protein>
<evidence type="ECO:0000256" key="5">
    <source>
        <dbReference type="ARBA" id="ARBA00023139"/>
    </source>
</evidence>
<keyword evidence="2" id="KW-1003">Cell membrane</keyword>
<comment type="similarity">
    <text evidence="1">Belongs to the EcnA/EcnB lipoprotein family.</text>
</comment>
<dbReference type="KEGG" id="hdi:HDIA_3042"/>
<dbReference type="RefSeq" id="WP_342748050.1">
    <property type="nucleotide sequence ID" value="NZ_LT960614.1"/>
</dbReference>
<accession>A0A2C9D8L8</accession>
<name>A0A2C9D8L8_9HYPH</name>
<evidence type="ECO:0000256" key="3">
    <source>
        <dbReference type="ARBA" id="ARBA00022729"/>
    </source>
</evidence>
<keyword evidence="8" id="KW-1185">Reference proteome</keyword>
<proteinExistence type="inferred from homology"/>
<dbReference type="EMBL" id="LT960614">
    <property type="protein sequence ID" value="SON56583.1"/>
    <property type="molecule type" value="Genomic_DNA"/>
</dbReference>
<evidence type="ECO:0000313" key="8">
    <source>
        <dbReference type="Proteomes" id="UP000223606"/>
    </source>
</evidence>
<evidence type="ECO:0000256" key="2">
    <source>
        <dbReference type="ARBA" id="ARBA00022475"/>
    </source>
</evidence>
<reference evidence="8" key="1">
    <citation type="submission" date="2017-09" db="EMBL/GenBank/DDBJ databases">
        <title>Genome sequence of Nannocystis excedens DSM 71.</title>
        <authorList>
            <person name="Blom J."/>
        </authorList>
    </citation>
    <scope>NUCLEOTIDE SEQUENCE [LARGE SCALE GENOMIC DNA]</scope>
    <source>
        <strain evidence="8">type strain: E19</strain>
    </source>
</reference>
<dbReference type="Pfam" id="PF08085">
    <property type="entry name" value="Entericidin"/>
    <property type="match status" value="1"/>
</dbReference>
<dbReference type="GO" id="GO:0009636">
    <property type="term" value="P:response to toxic substance"/>
    <property type="evidence" value="ECO:0007669"/>
    <property type="project" value="InterPro"/>
</dbReference>
<dbReference type="Proteomes" id="UP000223606">
    <property type="component" value="Chromosome 1"/>
</dbReference>
<organism evidence="7 8">
    <name type="scientific">Hartmannibacter diazotrophicus</name>
    <dbReference type="NCBI Taxonomy" id="1482074"/>
    <lineage>
        <taxon>Bacteria</taxon>
        <taxon>Pseudomonadati</taxon>
        <taxon>Pseudomonadota</taxon>
        <taxon>Alphaproteobacteria</taxon>
        <taxon>Hyphomicrobiales</taxon>
        <taxon>Pleomorphomonadaceae</taxon>
        <taxon>Hartmannibacter</taxon>
    </lineage>
</organism>
<gene>
    <name evidence="7" type="ORF">HDIA_3042</name>
</gene>
<sequence>MTTSMLIKTVLLVTVTLGIAACDNTIRGIGKDVKDTGRAVEDSVK</sequence>
<keyword evidence="3" id="KW-0732">Signal</keyword>
<evidence type="ECO:0000256" key="4">
    <source>
        <dbReference type="ARBA" id="ARBA00023136"/>
    </source>
</evidence>
<keyword evidence="5" id="KW-0564">Palmitate</keyword>
<evidence type="ECO:0000256" key="6">
    <source>
        <dbReference type="ARBA" id="ARBA00023288"/>
    </source>
</evidence>